<evidence type="ECO:0000256" key="2">
    <source>
        <dbReference type="ARBA" id="ARBA00023125"/>
    </source>
</evidence>
<dbReference type="PROSITE" id="PS50949">
    <property type="entry name" value="HTH_GNTR"/>
    <property type="match status" value="1"/>
</dbReference>
<evidence type="ECO:0000259" key="6">
    <source>
        <dbReference type="PROSITE" id="PS51729"/>
    </source>
</evidence>
<dbReference type="InterPro" id="IPR000182">
    <property type="entry name" value="GNAT_dom"/>
</dbReference>
<evidence type="ECO:0000256" key="3">
    <source>
        <dbReference type="ARBA" id="ARBA00023163"/>
    </source>
</evidence>
<feature type="domain" description="HTH gntR-type" evidence="4">
    <location>
        <begin position="5"/>
        <end position="73"/>
    </location>
</feature>
<evidence type="ECO:0000313" key="8">
    <source>
        <dbReference type="Proteomes" id="UP001236559"/>
    </source>
</evidence>
<dbReference type="GO" id="GO:0003677">
    <property type="term" value="F:DNA binding"/>
    <property type="evidence" value="ECO:0007669"/>
    <property type="project" value="UniProtKB-KW"/>
</dbReference>
<dbReference type="EMBL" id="JAUSTN010000007">
    <property type="protein sequence ID" value="MDQ0275364.1"/>
    <property type="molecule type" value="Genomic_DNA"/>
</dbReference>
<dbReference type="InterPro" id="IPR000524">
    <property type="entry name" value="Tscrpt_reg_HTH_GntR"/>
</dbReference>
<dbReference type="SMART" id="SM00895">
    <property type="entry name" value="FCD"/>
    <property type="match status" value="1"/>
</dbReference>
<evidence type="ECO:0000313" key="7">
    <source>
        <dbReference type="EMBL" id="MDQ0275364.1"/>
    </source>
</evidence>
<reference evidence="7 8" key="1">
    <citation type="submission" date="2023-07" db="EMBL/GenBank/DDBJ databases">
        <title>Genomic Encyclopedia of Type Strains, Phase IV (KMG-IV): sequencing the most valuable type-strain genomes for metagenomic binning, comparative biology and taxonomic classification.</title>
        <authorList>
            <person name="Goeker M."/>
        </authorList>
    </citation>
    <scope>NUCLEOTIDE SEQUENCE [LARGE SCALE GENOMIC DNA]</scope>
    <source>
        <strain evidence="7 8">DSM 22616</strain>
    </source>
</reference>
<keyword evidence="8" id="KW-1185">Reference proteome</keyword>
<dbReference type="Proteomes" id="UP001236559">
    <property type="component" value="Unassembled WGS sequence"/>
</dbReference>
<dbReference type="PROSITE" id="PS51186">
    <property type="entry name" value="GNAT"/>
    <property type="match status" value="1"/>
</dbReference>
<dbReference type="Pfam" id="PF14542">
    <property type="entry name" value="Acetyltransf_CG"/>
    <property type="match status" value="1"/>
</dbReference>
<keyword evidence="2 7" id="KW-0238">DNA-binding</keyword>
<feature type="domain" description="N-acetyltransferase" evidence="5">
    <location>
        <begin position="200"/>
        <end position="328"/>
    </location>
</feature>
<dbReference type="InterPro" id="IPR011711">
    <property type="entry name" value="GntR_C"/>
</dbReference>
<evidence type="ECO:0000259" key="4">
    <source>
        <dbReference type="PROSITE" id="PS50949"/>
    </source>
</evidence>
<dbReference type="PANTHER" id="PTHR43537:SF5">
    <property type="entry name" value="UXU OPERON TRANSCRIPTIONAL REGULATOR"/>
    <property type="match status" value="1"/>
</dbReference>
<dbReference type="InterPro" id="IPR036390">
    <property type="entry name" value="WH_DNA-bd_sf"/>
</dbReference>
<dbReference type="Gene3D" id="1.20.120.530">
    <property type="entry name" value="GntR ligand-binding domain-like"/>
    <property type="match status" value="1"/>
</dbReference>
<organism evidence="7 8">
    <name type="scientific">Peptoniphilus koenoeneniae</name>
    <dbReference type="NCBI Taxonomy" id="507751"/>
    <lineage>
        <taxon>Bacteria</taxon>
        <taxon>Bacillati</taxon>
        <taxon>Bacillota</taxon>
        <taxon>Tissierellia</taxon>
        <taxon>Tissierellales</taxon>
        <taxon>Peptoniphilaceae</taxon>
        <taxon>Peptoniphilus</taxon>
    </lineage>
</organism>
<accession>A0ABU0AVS5</accession>
<dbReference type="PANTHER" id="PTHR43537">
    <property type="entry name" value="TRANSCRIPTIONAL REGULATOR, GNTR FAMILY"/>
    <property type="match status" value="1"/>
</dbReference>
<comment type="caution">
    <text evidence="7">The sequence shown here is derived from an EMBL/GenBank/DDBJ whole genome shotgun (WGS) entry which is preliminary data.</text>
</comment>
<proteinExistence type="predicted"/>
<dbReference type="Gene3D" id="1.10.10.10">
    <property type="entry name" value="Winged helix-like DNA-binding domain superfamily/Winged helix DNA-binding domain"/>
    <property type="match status" value="1"/>
</dbReference>
<dbReference type="InterPro" id="IPR016181">
    <property type="entry name" value="Acyl_CoA_acyltransferase"/>
</dbReference>
<evidence type="ECO:0000259" key="5">
    <source>
        <dbReference type="PROSITE" id="PS51186"/>
    </source>
</evidence>
<dbReference type="CDD" id="cd04301">
    <property type="entry name" value="NAT_SF"/>
    <property type="match status" value="1"/>
</dbReference>
<dbReference type="Gene3D" id="3.40.630.30">
    <property type="match status" value="1"/>
</dbReference>
<dbReference type="SUPFAM" id="SSF46785">
    <property type="entry name" value="Winged helix' DNA-binding domain"/>
    <property type="match status" value="1"/>
</dbReference>
<evidence type="ECO:0000256" key="1">
    <source>
        <dbReference type="ARBA" id="ARBA00023015"/>
    </source>
</evidence>
<dbReference type="Pfam" id="PF00392">
    <property type="entry name" value="GntR"/>
    <property type="match status" value="1"/>
</dbReference>
<dbReference type="SMART" id="SM00345">
    <property type="entry name" value="HTH_GNTR"/>
    <property type="match status" value="1"/>
</dbReference>
<dbReference type="InterPro" id="IPR031165">
    <property type="entry name" value="GNAT_YJDJ"/>
</dbReference>
<dbReference type="InterPro" id="IPR036388">
    <property type="entry name" value="WH-like_DNA-bd_sf"/>
</dbReference>
<dbReference type="SUPFAM" id="SSF55729">
    <property type="entry name" value="Acyl-CoA N-acyltransferases (Nat)"/>
    <property type="match status" value="1"/>
</dbReference>
<sequence length="328" mass="37920">MKNAKPGYEVIADYIKNDILNSSYKVGDKIPSERSLSQKYEVSRSTIREAVRSLENSGLLLTKHGGGTYVKGDFSQGLYSPLSMISDLNKIPIRQIMEFRTMYELNTASLAAIYRSEDQLEELKNIIDKMQDEESYENFKYLDLKLHKLLAQMTHNELIENSFDSSIMLFEHNNHDFRVKLLHDPLRFEAVKKQHLKIYEAIKNKDPKLAQEKMRDHMEFLDETLEIQKSSRNFGGYNKMDFKIDGDSIYLGNSKDDYSALIHFVKDGDTLNIDHTLVKPELQGKGIAAKLLEEVAKYARKNNFKVSATCSYAKEKLENDDSYEDIRK</sequence>
<keyword evidence="1" id="KW-0805">Transcription regulation</keyword>
<dbReference type="CDD" id="cd07377">
    <property type="entry name" value="WHTH_GntR"/>
    <property type="match status" value="1"/>
</dbReference>
<dbReference type="InterPro" id="IPR008920">
    <property type="entry name" value="TF_FadR/GntR_C"/>
</dbReference>
<dbReference type="SUPFAM" id="SSF48008">
    <property type="entry name" value="GntR ligand-binding domain-like"/>
    <property type="match status" value="1"/>
</dbReference>
<gene>
    <name evidence="7" type="ORF">J2S72_001391</name>
</gene>
<keyword evidence="3" id="KW-0804">Transcription</keyword>
<dbReference type="PROSITE" id="PS51729">
    <property type="entry name" value="GNAT_YJDJ"/>
    <property type="match status" value="1"/>
</dbReference>
<name>A0ABU0AVS5_9FIRM</name>
<feature type="domain" description="N-acetyltransferase" evidence="6">
    <location>
        <begin position="241"/>
        <end position="328"/>
    </location>
</feature>
<dbReference type="RefSeq" id="WP_023054973.1">
    <property type="nucleotide sequence ID" value="NZ_JAUSTN010000007.1"/>
</dbReference>
<dbReference type="PRINTS" id="PR00035">
    <property type="entry name" value="HTHGNTR"/>
</dbReference>
<dbReference type="Pfam" id="PF07729">
    <property type="entry name" value="FCD"/>
    <property type="match status" value="1"/>
</dbReference>
<protein>
    <submittedName>
        <fullName evidence="7">DNA-binding FadR family transcriptional regulator/predicted GNAT family acetyltransferase</fullName>
    </submittedName>
</protein>